<name>A0A410G2Z6_9FLAO</name>
<organism evidence="9 10">
    <name type="scientific">Aequorivita ciconiae</name>
    <dbReference type="NCBI Taxonomy" id="2494375"/>
    <lineage>
        <taxon>Bacteria</taxon>
        <taxon>Pseudomonadati</taxon>
        <taxon>Bacteroidota</taxon>
        <taxon>Flavobacteriia</taxon>
        <taxon>Flavobacteriales</taxon>
        <taxon>Flavobacteriaceae</taxon>
        <taxon>Aequorivita</taxon>
    </lineage>
</organism>
<evidence type="ECO:0000256" key="3">
    <source>
        <dbReference type="ARBA" id="ARBA00022801"/>
    </source>
</evidence>
<evidence type="ECO:0000256" key="7">
    <source>
        <dbReference type="SAM" id="SignalP"/>
    </source>
</evidence>
<dbReference type="InterPro" id="IPR036034">
    <property type="entry name" value="PDZ_sf"/>
</dbReference>
<dbReference type="GO" id="GO:0004175">
    <property type="term" value="F:endopeptidase activity"/>
    <property type="evidence" value="ECO:0007669"/>
    <property type="project" value="TreeGrafter"/>
</dbReference>
<dbReference type="EMBL" id="CP034951">
    <property type="protein sequence ID" value="QAA81652.1"/>
    <property type="molecule type" value="Genomic_DNA"/>
</dbReference>
<feature type="domain" description="PDZ" evidence="8">
    <location>
        <begin position="281"/>
        <end position="354"/>
    </location>
</feature>
<comment type="similarity">
    <text evidence="1 5">Belongs to the peptidase S41A family.</text>
</comment>
<dbReference type="SMART" id="SM00245">
    <property type="entry name" value="TSPc"/>
    <property type="match status" value="1"/>
</dbReference>
<evidence type="ECO:0000256" key="2">
    <source>
        <dbReference type="ARBA" id="ARBA00022670"/>
    </source>
</evidence>
<feature type="chain" id="PRO_5019127493" evidence="7">
    <location>
        <begin position="21"/>
        <end position="743"/>
    </location>
</feature>
<dbReference type="Proteomes" id="UP000285517">
    <property type="component" value="Chromosome"/>
</dbReference>
<dbReference type="InterPro" id="IPR004447">
    <property type="entry name" value="Peptidase_S41A"/>
</dbReference>
<dbReference type="Pfam" id="PF11818">
    <property type="entry name" value="DUF3340"/>
    <property type="match status" value="1"/>
</dbReference>
<dbReference type="Pfam" id="PF00595">
    <property type="entry name" value="PDZ"/>
    <property type="match status" value="1"/>
</dbReference>
<dbReference type="InterPro" id="IPR001478">
    <property type="entry name" value="PDZ"/>
</dbReference>
<evidence type="ECO:0000259" key="8">
    <source>
        <dbReference type="PROSITE" id="PS50106"/>
    </source>
</evidence>
<evidence type="ECO:0000256" key="5">
    <source>
        <dbReference type="RuleBase" id="RU004404"/>
    </source>
</evidence>
<proteinExistence type="inferred from homology"/>
<keyword evidence="4 5" id="KW-0720">Serine protease</keyword>
<keyword evidence="3 5" id="KW-0378">Hydrolase</keyword>
<dbReference type="GO" id="GO:0030288">
    <property type="term" value="C:outer membrane-bounded periplasmic space"/>
    <property type="evidence" value="ECO:0007669"/>
    <property type="project" value="TreeGrafter"/>
</dbReference>
<evidence type="ECO:0000313" key="10">
    <source>
        <dbReference type="Proteomes" id="UP000285517"/>
    </source>
</evidence>
<dbReference type="SMART" id="SM00228">
    <property type="entry name" value="PDZ"/>
    <property type="match status" value="1"/>
</dbReference>
<keyword evidence="10" id="KW-1185">Reference proteome</keyword>
<feature type="compositionally biased region" description="Acidic residues" evidence="6">
    <location>
        <begin position="191"/>
        <end position="204"/>
    </location>
</feature>
<dbReference type="PANTHER" id="PTHR32060">
    <property type="entry name" value="TAIL-SPECIFIC PROTEASE"/>
    <property type="match status" value="1"/>
</dbReference>
<protein>
    <submittedName>
        <fullName evidence="9">Tail-specific protease</fullName>
    </submittedName>
</protein>
<dbReference type="PANTHER" id="PTHR32060:SF22">
    <property type="entry name" value="CARBOXYL-TERMINAL-PROCESSING PEPTIDASE 3, CHLOROPLASTIC"/>
    <property type="match status" value="1"/>
</dbReference>
<dbReference type="RefSeq" id="WP_128250034.1">
    <property type="nucleotide sequence ID" value="NZ_CP034951.1"/>
</dbReference>
<dbReference type="InterPro" id="IPR040573">
    <property type="entry name" value="TSP_N"/>
</dbReference>
<dbReference type="PROSITE" id="PS50106">
    <property type="entry name" value="PDZ"/>
    <property type="match status" value="1"/>
</dbReference>
<dbReference type="Pfam" id="PF17804">
    <property type="entry name" value="TSP_NTD"/>
    <property type="match status" value="1"/>
</dbReference>
<sequence length="743" mass="85603">MHILKKNFKVLFLAVFVAVASCSFTTKEFKDPDKDKLLLDLVTYVIQKGHYDPKSVDDAFSADVYDNFIKGLDPLKRYFLTSDIQDFSKYRTEIDDQIKEKDLSFFNVVHSRFLERMAEVTELYPEILEKPFDFTKKESIDLDYDKMGYAKDRNELRERWRKQLKFTVLSGYYDLVEDQKNMEKGISASEEVSDNEDEDFDNDEAISRPKKSERKSTEPFVPKTLAELEEQARENTKKSLDEYFDFTKDLERKDYFAIYLNTIVTEFDPHSNYFAPPDKDRFDLQMSGKLEGIGAKLQKKNDYITVIEIISGGPAWRSEKIEVGDVILKVKQDKEAEAVSIVGMRIDDAVKLIKGPKGTKVTLTIKNVDGTISDKVLTRDVVEIEETYAKSSLIEKEDHKFGLINLPQFYFNMQNYKERNAASDVKKEILSLKSQGMEGLVLDLRNNGGGSLRTAVDIAGLFIKKGPVVQVASTDRKEVLDDESDEIVWDGPLVILVNELSASASEILAAAMQDYHRAIIIGSKQTYGKGTVQNVVDLNQWLRNNDMGDMGALKITSQKFYRINGGSTQLEGVKSDVVMPDRYSYIDIGEKDYENPLPYDKIAPAKYSPWNGYLDYEETIKKSKARMAKNKELQLIDDNAKWIKVRRDEKQVNLNYNEYSAEIDQRKEETKRFDSIDKYNNHLKFVSLPNEIELMVKDTTLMEKRKRWHKNLGKDIYVEEAVHVLEDLKMSHIKADKVADIKQ</sequence>
<evidence type="ECO:0000256" key="6">
    <source>
        <dbReference type="SAM" id="MobiDB-lite"/>
    </source>
</evidence>
<dbReference type="PROSITE" id="PS51257">
    <property type="entry name" value="PROKAR_LIPOPROTEIN"/>
    <property type="match status" value="1"/>
</dbReference>
<accession>A0A410G2Z6</accession>
<feature type="region of interest" description="Disordered" evidence="6">
    <location>
        <begin position="186"/>
        <end position="222"/>
    </location>
</feature>
<gene>
    <name evidence="9" type="ORF">EI546_07895</name>
</gene>
<dbReference type="KEGG" id="aev:EI546_07895"/>
<dbReference type="CDD" id="cd06782">
    <property type="entry name" value="cpPDZ_CPP-like"/>
    <property type="match status" value="1"/>
</dbReference>
<keyword evidence="7" id="KW-0732">Signal</keyword>
<dbReference type="Gene3D" id="3.90.226.10">
    <property type="entry name" value="2-enoyl-CoA Hydratase, Chain A, domain 1"/>
    <property type="match status" value="1"/>
</dbReference>
<dbReference type="InterPro" id="IPR029045">
    <property type="entry name" value="ClpP/crotonase-like_dom_sf"/>
</dbReference>
<dbReference type="CDD" id="cd07560">
    <property type="entry name" value="Peptidase_S41_CPP"/>
    <property type="match status" value="1"/>
</dbReference>
<dbReference type="AlphaFoldDB" id="A0A410G2Z6"/>
<feature type="signal peptide" evidence="7">
    <location>
        <begin position="1"/>
        <end position="20"/>
    </location>
</feature>
<dbReference type="SUPFAM" id="SSF50156">
    <property type="entry name" value="PDZ domain-like"/>
    <property type="match status" value="1"/>
</dbReference>
<evidence type="ECO:0000313" key="9">
    <source>
        <dbReference type="EMBL" id="QAA81652.1"/>
    </source>
</evidence>
<dbReference type="GO" id="GO:0006508">
    <property type="term" value="P:proteolysis"/>
    <property type="evidence" value="ECO:0007669"/>
    <property type="project" value="UniProtKB-KW"/>
</dbReference>
<dbReference type="Pfam" id="PF03572">
    <property type="entry name" value="Peptidase_S41"/>
    <property type="match status" value="1"/>
</dbReference>
<keyword evidence="2 5" id="KW-0645">Protease</keyword>
<dbReference type="GO" id="GO:0007165">
    <property type="term" value="P:signal transduction"/>
    <property type="evidence" value="ECO:0007669"/>
    <property type="project" value="TreeGrafter"/>
</dbReference>
<dbReference type="OrthoDB" id="9812068at2"/>
<dbReference type="InterPro" id="IPR005151">
    <property type="entry name" value="Tail-specific_protease"/>
</dbReference>
<dbReference type="InterPro" id="IPR020992">
    <property type="entry name" value="Tail_Prtase_C"/>
</dbReference>
<dbReference type="SUPFAM" id="SSF52096">
    <property type="entry name" value="ClpP/crotonase"/>
    <property type="match status" value="1"/>
</dbReference>
<evidence type="ECO:0000256" key="1">
    <source>
        <dbReference type="ARBA" id="ARBA00009179"/>
    </source>
</evidence>
<reference evidence="9 10" key="1">
    <citation type="submission" date="2019-01" db="EMBL/GenBank/DDBJ databases">
        <title>Complete genome sequencing of Aequorivita sp. H23M31.</title>
        <authorList>
            <person name="Bae J.-W."/>
        </authorList>
    </citation>
    <scope>NUCLEOTIDE SEQUENCE [LARGE SCALE GENOMIC DNA]</scope>
    <source>
        <strain evidence="9 10">H23M31</strain>
    </source>
</reference>
<dbReference type="GO" id="GO:0008236">
    <property type="term" value="F:serine-type peptidase activity"/>
    <property type="evidence" value="ECO:0007669"/>
    <property type="project" value="UniProtKB-KW"/>
</dbReference>
<dbReference type="Gene3D" id="2.30.42.10">
    <property type="match status" value="1"/>
</dbReference>
<dbReference type="NCBIfam" id="TIGR00225">
    <property type="entry name" value="prc"/>
    <property type="match status" value="1"/>
</dbReference>
<evidence type="ECO:0000256" key="4">
    <source>
        <dbReference type="ARBA" id="ARBA00022825"/>
    </source>
</evidence>